<evidence type="ECO:0000313" key="2">
    <source>
        <dbReference type="EMBL" id="MCH86132.1"/>
    </source>
</evidence>
<evidence type="ECO:0000313" key="3">
    <source>
        <dbReference type="Proteomes" id="UP000265520"/>
    </source>
</evidence>
<organism evidence="2 3">
    <name type="scientific">Trifolium medium</name>
    <dbReference type="NCBI Taxonomy" id="97028"/>
    <lineage>
        <taxon>Eukaryota</taxon>
        <taxon>Viridiplantae</taxon>
        <taxon>Streptophyta</taxon>
        <taxon>Embryophyta</taxon>
        <taxon>Tracheophyta</taxon>
        <taxon>Spermatophyta</taxon>
        <taxon>Magnoliopsida</taxon>
        <taxon>eudicotyledons</taxon>
        <taxon>Gunneridae</taxon>
        <taxon>Pentapetalae</taxon>
        <taxon>rosids</taxon>
        <taxon>fabids</taxon>
        <taxon>Fabales</taxon>
        <taxon>Fabaceae</taxon>
        <taxon>Papilionoideae</taxon>
        <taxon>50 kb inversion clade</taxon>
        <taxon>NPAAA clade</taxon>
        <taxon>Hologalegina</taxon>
        <taxon>IRL clade</taxon>
        <taxon>Trifolieae</taxon>
        <taxon>Trifolium</taxon>
    </lineage>
</organism>
<protein>
    <submittedName>
        <fullName evidence="2">Uncharacterized protein</fullName>
    </submittedName>
</protein>
<feature type="region of interest" description="Disordered" evidence="1">
    <location>
        <begin position="1"/>
        <end position="37"/>
    </location>
</feature>
<sequence>MIGEATGSVADSTQSKDETSLDAASPYGAAPDSRSAK</sequence>
<accession>A0A392MF68</accession>
<dbReference type="EMBL" id="LXQA010009787">
    <property type="protein sequence ID" value="MCH86132.1"/>
    <property type="molecule type" value="Genomic_DNA"/>
</dbReference>
<comment type="caution">
    <text evidence="2">The sequence shown here is derived from an EMBL/GenBank/DDBJ whole genome shotgun (WGS) entry which is preliminary data.</text>
</comment>
<reference evidence="2 3" key="1">
    <citation type="journal article" date="2018" name="Front. Plant Sci.">
        <title>Red Clover (Trifolium pratense) and Zigzag Clover (T. medium) - A Picture of Genomic Similarities and Differences.</title>
        <authorList>
            <person name="Dluhosova J."/>
            <person name="Istvanek J."/>
            <person name="Nedelnik J."/>
            <person name="Repkova J."/>
        </authorList>
    </citation>
    <scope>NUCLEOTIDE SEQUENCE [LARGE SCALE GENOMIC DNA]</scope>
    <source>
        <strain evidence="3">cv. 10/8</strain>
        <tissue evidence="2">Leaf</tissue>
    </source>
</reference>
<gene>
    <name evidence="2" type="ORF">A2U01_0006986</name>
</gene>
<evidence type="ECO:0000256" key="1">
    <source>
        <dbReference type="SAM" id="MobiDB-lite"/>
    </source>
</evidence>
<name>A0A392MF68_9FABA</name>
<dbReference type="Proteomes" id="UP000265520">
    <property type="component" value="Unassembled WGS sequence"/>
</dbReference>
<proteinExistence type="predicted"/>
<dbReference type="AlphaFoldDB" id="A0A392MF68"/>
<keyword evidence="3" id="KW-1185">Reference proteome</keyword>